<dbReference type="AlphaFoldDB" id="A0A3D8S9A1"/>
<feature type="chain" id="PRO_5017769754" evidence="1">
    <location>
        <begin position="24"/>
        <end position="222"/>
    </location>
</feature>
<organism evidence="2 3">
    <name type="scientific">Coleophoma cylindrospora</name>
    <dbReference type="NCBI Taxonomy" id="1849047"/>
    <lineage>
        <taxon>Eukaryota</taxon>
        <taxon>Fungi</taxon>
        <taxon>Dikarya</taxon>
        <taxon>Ascomycota</taxon>
        <taxon>Pezizomycotina</taxon>
        <taxon>Leotiomycetes</taxon>
        <taxon>Helotiales</taxon>
        <taxon>Dermateaceae</taxon>
        <taxon>Coleophoma</taxon>
    </lineage>
</organism>
<evidence type="ECO:0000256" key="1">
    <source>
        <dbReference type="SAM" id="SignalP"/>
    </source>
</evidence>
<dbReference type="OrthoDB" id="10279717at2759"/>
<dbReference type="Pfam" id="PF19535">
    <property type="entry name" value="DUF6060"/>
    <property type="match status" value="1"/>
</dbReference>
<comment type="caution">
    <text evidence="2">The sequence shown here is derived from an EMBL/GenBank/DDBJ whole genome shotgun (WGS) entry which is preliminary data.</text>
</comment>
<dbReference type="Proteomes" id="UP000256645">
    <property type="component" value="Unassembled WGS sequence"/>
</dbReference>
<sequence length="222" mass="23101">MHFPRFLATSAIWVLSAIPSCLAEDNCTAFTPAGASYNQTGSPVIWWRDLLCPDNKANSSCGFFAVGAQRLNSTLNVSTSDAAGFFTLAGFNESVVAYLSSFNTNIGNITVPANQTADVAFTPLMSCVNGSVTQCAANSSVVDGEGLMMCEPITTDITATAFQRPAIGEYSVVITTGQPTNTSAGLRLFTTLKPISAAGRSRELAAWSLVVPLGIAAALGAL</sequence>
<feature type="signal peptide" evidence="1">
    <location>
        <begin position="1"/>
        <end position="23"/>
    </location>
</feature>
<gene>
    <name evidence="2" type="ORF">BP6252_03480</name>
</gene>
<evidence type="ECO:0000313" key="3">
    <source>
        <dbReference type="Proteomes" id="UP000256645"/>
    </source>
</evidence>
<dbReference type="InterPro" id="IPR045702">
    <property type="entry name" value="DUF6060"/>
</dbReference>
<protein>
    <submittedName>
        <fullName evidence="2">Uncharacterized protein</fullName>
    </submittedName>
</protein>
<evidence type="ECO:0000313" key="2">
    <source>
        <dbReference type="EMBL" id="RDW82368.1"/>
    </source>
</evidence>
<keyword evidence="1" id="KW-0732">Signal</keyword>
<proteinExistence type="predicted"/>
<name>A0A3D8S9A1_9HELO</name>
<accession>A0A3D8S9A1</accession>
<dbReference type="EMBL" id="PDLM01000003">
    <property type="protein sequence ID" value="RDW82368.1"/>
    <property type="molecule type" value="Genomic_DNA"/>
</dbReference>
<reference evidence="2 3" key="1">
    <citation type="journal article" date="2018" name="IMA Fungus">
        <title>IMA Genome-F 9: Draft genome sequence of Annulohypoxylon stygium, Aspergillus mulundensis, Berkeleyomyces basicola (syn. Thielaviopsis basicola), Ceratocystis smalleyi, two Cercospora beticola strains, Coleophoma cylindrospora, Fusarium fracticaudum, Phialophora cf. hyalina, and Morchella septimelata.</title>
        <authorList>
            <person name="Wingfield B.D."/>
            <person name="Bills G.F."/>
            <person name="Dong Y."/>
            <person name="Huang W."/>
            <person name="Nel W.J."/>
            <person name="Swalarsk-Parry B.S."/>
            <person name="Vaghefi N."/>
            <person name="Wilken P.M."/>
            <person name="An Z."/>
            <person name="de Beer Z.W."/>
            <person name="De Vos L."/>
            <person name="Chen L."/>
            <person name="Duong T.A."/>
            <person name="Gao Y."/>
            <person name="Hammerbacher A."/>
            <person name="Kikkert J.R."/>
            <person name="Li Y."/>
            <person name="Li H."/>
            <person name="Li K."/>
            <person name="Li Q."/>
            <person name="Liu X."/>
            <person name="Ma X."/>
            <person name="Naidoo K."/>
            <person name="Pethybridge S.J."/>
            <person name="Sun J."/>
            <person name="Steenkamp E.T."/>
            <person name="van der Nest M.A."/>
            <person name="van Wyk S."/>
            <person name="Wingfield M.J."/>
            <person name="Xiong C."/>
            <person name="Yue Q."/>
            <person name="Zhang X."/>
        </authorList>
    </citation>
    <scope>NUCLEOTIDE SEQUENCE [LARGE SCALE GENOMIC DNA]</scope>
    <source>
        <strain evidence="2 3">BP6252</strain>
    </source>
</reference>
<keyword evidence="3" id="KW-1185">Reference proteome</keyword>